<dbReference type="PANTHER" id="PTHR22870:SF408">
    <property type="entry name" value="OS09G0560450 PROTEIN"/>
    <property type="match status" value="1"/>
</dbReference>
<feature type="region of interest" description="Disordered" evidence="3">
    <location>
        <begin position="127"/>
        <end position="194"/>
    </location>
</feature>
<feature type="compositionally biased region" description="Low complexity" evidence="3">
    <location>
        <begin position="181"/>
        <end position="194"/>
    </location>
</feature>
<dbReference type="InterPro" id="IPR051210">
    <property type="entry name" value="Ub_ligase/GEF_domain"/>
</dbReference>
<evidence type="ECO:0000313" key="4">
    <source>
        <dbReference type="EMBL" id="KAI3431790.1"/>
    </source>
</evidence>
<keyword evidence="5" id="KW-1185">Reference proteome</keyword>
<reference evidence="4" key="2">
    <citation type="submission" date="2020-11" db="EMBL/GenBank/DDBJ databases">
        <authorList>
            <person name="Cecchin M."/>
            <person name="Marcolungo L."/>
            <person name="Rossato M."/>
            <person name="Girolomoni L."/>
            <person name="Cosentino E."/>
            <person name="Cuine S."/>
            <person name="Li-Beisson Y."/>
            <person name="Delledonne M."/>
            <person name="Ballottari M."/>
        </authorList>
    </citation>
    <scope>NUCLEOTIDE SEQUENCE</scope>
    <source>
        <strain evidence="4">211/11P</strain>
        <tissue evidence="4">Whole cell</tissue>
    </source>
</reference>
<feature type="repeat" description="RCC1" evidence="2">
    <location>
        <begin position="560"/>
        <end position="637"/>
    </location>
</feature>
<comment type="caution">
    <text evidence="4">The sequence shown here is derived from an EMBL/GenBank/DDBJ whole genome shotgun (WGS) entry which is preliminary data.</text>
</comment>
<dbReference type="PANTHER" id="PTHR22870">
    <property type="entry name" value="REGULATOR OF CHROMOSOME CONDENSATION"/>
    <property type="match status" value="1"/>
</dbReference>
<dbReference type="AlphaFoldDB" id="A0A9D4YXW7"/>
<evidence type="ECO:0000256" key="2">
    <source>
        <dbReference type="PROSITE-ProRule" id="PRU00235"/>
    </source>
</evidence>
<feature type="repeat" description="RCC1" evidence="2">
    <location>
        <begin position="15"/>
        <end position="67"/>
    </location>
</feature>
<evidence type="ECO:0000256" key="3">
    <source>
        <dbReference type="SAM" id="MobiDB-lite"/>
    </source>
</evidence>
<dbReference type="Pfam" id="PF00415">
    <property type="entry name" value="RCC1"/>
    <property type="match status" value="1"/>
</dbReference>
<feature type="compositionally biased region" description="Low complexity" evidence="3">
    <location>
        <begin position="160"/>
        <end position="174"/>
    </location>
</feature>
<dbReference type="PROSITE" id="PS50012">
    <property type="entry name" value="RCC1_3"/>
    <property type="match status" value="3"/>
</dbReference>
<dbReference type="Gene3D" id="2.130.10.30">
    <property type="entry name" value="Regulator of chromosome condensation 1/beta-lactamase-inhibitor protein II"/>
    <property type="match status" value="3"/>
</dbReference>
<protein>
    <submittedName>
        <fullName evidence="4">Uncharacterized protein</fullName>
    </submittedName>
</protein>
<accession>A0A9D4YXW7</accession>
<gene>
    <name evidence="4" type="ORF">D9Q98_010543</name>
</gene>
<reference evidence="4" key="1">
    <citation type="journal article" date="2019" name="Plant J.">
        <title>Chlorella vulgaris genome assembly and annotation reveals the molecular basis for metabolic acclimation to high light conditions.</title>
        <authorList>
            <person name="Cecchin M."/>
            <person name="Marcolungo L."/>
            <person name="Rossato M."/>
            <person name="Girolomoni L."/>
            <person name="Cosentino E."/>
            <person name="Cuine S."/>
            <person name="Li-Beisson Y."/>
            <person name="Delledonne M."/>
            <person name="Ballottari M."/>
        </authorList>
    </citation>
    <scope>NUCLEOTIDE SEQUENCE</scope>
    <source>
        <strain evidence="4">211/11P</strain>
    </source>
</reference>
<evidence type="ECO:0000313" key="5">
    <source>
        <dbReference type="Proteomes" id="UP001055712"/>
    </source>
</evidence>
<feature type="compositionally biased region" description="Low complexity" evidence="3">
    <location>
        <begin position="432"/>
        <end position="455"/>
    </location>
</feature>
<dbReference type="Proteomes" id="UP001055712">
    <property type="component" value="Unassembled WGS sequence"/>
</dbReference>
<sequence length="637" mass="65886">MRAVGKASAGMARGYSVVAWGRNTEGQCGVNAYLPLLLQAREVEALARLPVAGLTAGKTHSAAVLAGGEALTWGDGRDGKLGHGTTDSAHVPHFVESLAGRVHVTATALGRQHTLFLDSSGQAWATGENREGQCGLGTPPEEAARKQRRQFEGGAFASWQPGGPAGLPTAAATAAGGGGSAAQRQQSGSAAAAAQSYEQQQFERSVEWFSQNAWQTTNLKPFLEYRQRAEELEAAVSMYDRSMQSLVARKSAWQRFEAAKGSDLSIPGLMPGQISTPVRLGRARHGIFSPMVAELAGLDAQRIVQLSAGRFMSAAVTAAGEVWTFGGGFGAEQRSSGTHGGTHYGGLSSAPRRVDGLLAQVLADNGGAVKVAAGGAFCVALTASGRVVLWGQPRGNEAAPGVQPAAAAAAAITSPQLPSQHGRRRRATARMPVAAAAAAEPAASEPQAEQQQAAAAAGAGAGAAVEQEEMPNLRILKQPGMLVAEVVDLPPMTDVAVGYTHITMTDGSSVWTIGRHTPATGSAAPDMQWLQPKRVMHQPDDGISSLAAGAFSTAAITGAGELYLWGTLLTENASAALLKQSEEEGLGHWSYSGTADPAAMRWSGWEGMGGVHPRRVPGLHKVQQVALGTHHAMAVVA</sequence>
<dbReference type="EMBL" id="SIDB01000006">
    <property type="protein sequence ID" value="KAI3431790.1"/>
    <property type="molecule type" value="Genomic_DNA"/>
</dbReference>
<dbReference type="OrthoDB" id="297375at2759"/>
<dbReference type="InterPro" id="IPR009091">
    <property type="entry name" value="RCC1/BLIP-II"/>
</dbReference>
<feature type="compositionally biased region" description="Basic and acidic residues" evidence="3">
    <location>
        <begin position="142"/>
        <end position="151"/>
    </location>
</feature>
<evidence type="ECO:0000256" key="1">
    <source>
        <dbReference type="ARBA" id="ARBA00022737"/>
    </source>
</evidence>
<name>A0A9D4YXW7_CHLVU</name>
<proteinExistence type="predicted"/>
<dbReference type="InterPro" id="IPR000408">
    <property type="entry name" value="Reg_chr_condens"/>
</dbReference>
<organism evidence="4 5">
    <name type="scientific">Chlorella vulgaris</name>
    <name type="common">Green alga</name>
    <dbReference type="NCBI Taxonomy" id="3077"/>
    <lineage>
        <taxon>Eukaryota</taxon>
        <taxon>Viridiplantae</taxon>
        <taxon>Chlorophyta</taxon>
        <taxon>core chlorophytes</taxon>
        <taxon>Trebouxiophyceae</taxon>
        <taxon>Chlorellales</taxon>
        <taxon>Chlorellaceae</taxon>
        <taxon>Chlorella clade</taxon>
        <taxon>Chlorella</taxon>
    </lineage>
</organism>
<feature type="region of interest" description="Disordered" evidence="3">
    <location>
        <begin position="407"/>
        <end position="455"/>
    </location>
</feature>
<dbReference type="SUPFAM" id="SSF50985">
    <property type="entry name" value="RCC1/BLIP-II"/>
    <property type="match status" value="2"/>
</dbReference>
<feature type="repeat" description="RCC1" evidence="2">
    <location>
        <begin position="68"/>
        <end position="120"/>
    </location>
</feature>
<keyword evidence="1" id="KW-0677">Repeat</keyword>